<dbReference type="CDD" id="cd18316">
    <property type="entry name" value="BTB_POZ_KCTD-like"/>
    <property type="match status" value="1"/>
</dbReference>
<dbReference type="Gene3D" id="3.30.710.10">
    <property type="entry name" value="Potassium Channel Kv1.1, Chain A"/>
    <property type="match status" value="1"/>
</dbReference>
<feature type="transmembrane region" description="Helical" evidence="1">
    <location>
        <begin position="53"/>
        <end position="75"/>
    </location>
</feature>
<accession>A0A915LUE3</accession>
<dbReference type="WBParaSite" id="scaffold16839_cov251.g18401">
    <property type="protein sequence ID" value="scaffold16839_cov251.g18401"/>
    <property type="gene ID" value="scaffold16839_cov251.g18401"/>
</dbReference>
<keyword evidence="3" id="KW-1185">Reference proteome</keyword>
<evidence type="ECO:0000313" key="4">
    <source>
        <dbReference type="WBParaSite" id="scaffold16839_cov251.g18401"/>
    </source>
</evidence>
<keyword evidence="1" id="KW-0472">Membrane</keyword>
<dbReference type="InterPro" id="IPR003131">
    <property type="entry name" value="T1-type_BTB"/>
</dbReference>
<dbReference type="PANTHER" id="PTHR14499">
    <property type="entry name" value="POTASSIUM CHANNEL TETRAMERIZATION DOMAIN-CONTAINING"/>
    <property type="match status" value="1"/>
</dbReference>
<dbReference type="Proteomes" id="UP000887561">
    <property type="component" value="Unplaced"/>
</dbReference>
<organism evidence="3 4">
    <name type="scientific">Meloidogyne javanica</name>
    <name type="common">Root-knot nematode worm</name>
    <dbReference type="NCBI Taxonomy" id="6303"/>
    <lineage>
        <taxon>Eukaryota</taxon>
        <taxon>Metazoa</taxon>
        <taxon>Ecdysozoa</taxon>
        <taxon>Nematoda</taxon>
        <taxon>Chromadorea</taxon>
        <taxon>Rhabditida</taxon>
        <taxon>Tylenchina</taxon>
        <taxon>Tylenchomorpha</taxon>
        <taxon>Tylenchoidea</taxon>
        <taxon>Meloidogynidae</taxon>
        <taxon>Meloidogyninae</taxon>
        <taxon>Meloidogyne</taxon>
        <taxon>Meloidogyne incognita group</taxon>
    </lineage>
</organism>
<sequence length="450" mass="51694">MPRLDDPYDIPWPSFICMIVMGTLVAMGYAFHFLFKLAFQDCPHVSDGDIITLLIRSTQRAGLVVFAILSVFYLIRRANFGSLNTCFDTMTRTMFNTTLVLFRLDLIGSKVYGTIEELCQDETVQMALEIFCPEETHNHLQGNINYCNASTEKELVWVGLSKNLLYPGIISLATEFIPVLLVVHWLLTSALKMPGFVFNMALPELYNWTRKIPCETLDVIYRADSFVDKLMMFTTLPFMVPASLAQFLERLYFFRSNGSGTSLLEAVVILDAPILLNIVSVKVERIEGTISRQNRDSLNNEMADLIEFNVGGQYFSTTYETIGFDKNCILYSWYIERKGQAHLNKDRKGRYFIDRDSISFGIILNYLRLQTSKQLWEVCLPKDPDRLALLTQEAEYFRLPKLRDQAISLLRKCNSTENCDNVDEYVNELGIRSTKIKDERNGKNSEENIK</sequence>
<dbReference type="GO" id="GO:0051260">
    <property type="term" value="P:protein homooligomerization"/>
    <property type="evidence" value="ECO:0007669"/>
    <property type="project" value="InterPro"/>
</dbReference>
<feature type="transmembrane region" description="Helical" evidence="1">
    <location>
        <begin position="12"/>
        <end position="32"/>
    </location>
</feature>
<reference evidence="4" key="1">
    <citation type="submission" date="2022-11" db="UniProtKB">
        <authorList>
            <consortium name="WormBaseParasite"/>
        </authorList>
    </citation>
    <scope>IDENTIFICATION</scope>
</reference>
<dbReference type="InterPro" id="IPR011333">
    <property type="entry name" value="SKP1/BTB/POZ_sf"/>
</dbReference>
<keyword evidence="1" id="KW-0812">Transmembrane</keyword>
<keyword evidence="1" id="KW-1133">Transmembrane helix</keyword>
<evidence type="ECO:0000256" key="1">
    <source>
        <dbReference type="SAM" id="Phobius"/>
    </source>
</evidence>
<evidence type="ECO:0000313" key="3">
    <source>
        <dbReference type="Proteomes" id="UP000887561"/>
    </source>
</evidence>
<dbReference type="Pfam" id="PF02214">
    <property type="entry name" value="BTB_2"/>
    <property type="match status" value="1"/>
</dbReference>
<proteinExistence type="predicted"/>
<dbReference type="AlphaFoldDB" id="A0A915LUE3"/>
<dbReference type="SUPFAM" id="SSF54695">
    <property type="entry name" value="POZ domain"/>
    <property type="match status" value="1"/>
</dbReference>
<evidence type="ECO:0000259" key="2">
    <source>
        <dbReference type="Pfam" id="PF02214"/>
    </source>
</evidence>
<protein>
    <submittedName>
        <fullName evidence="4">Potassium channel tetramerisation-type BTB domain-containing protein</fullName>
    </submittedName>
</protein>
<feature type="transmembrane region" description="Helical" evidence="1">
    <location>
        <begin position="164"/>
        <end position="187"/>
    </location>
</feature>
<dbReference type="PANTHER" id="PTHR14499:SF135">
    <property type="entry name" value="BTB DOMAIN-CONTAINING PROTEIN-RELATED"/>
    <property type="match status" value="1"/>
</dbReference>
<name>A0A915LUE3_MELJA</name>
<feature type="domain" description="Potassium channel tetramerisation-type BTB" evidence="2">
    <location>
        <begin position="306"/>
        <end position="402"/>
    </location>
</feature>